<evidence type="ECO:0000313" key="2">
    <source>
        <dbReference type="EMBL" id="NEV61704.1"/>
    </source>
</evidence>
<name>A0A6M0JXB9_9GAMM</name>
<dbReference type="InterPro" id="IPR021212">
    <property type="entry name" value="DUF2760"/>
</dbReference>
<organism evidence="2 3">
    <name type="scientific">Thiorhodococcus minor</name>
    <dbReference type="NCBI Taxonomy" id="57489"/>
    <lineage>
        <taxon>Bacteria</taxon>
        <taxon>Pseudomonadati</taxon>
        <taxon>Pseudomonadota</taxon>
        <taxon>Gammaproteobacteria</taxon>
        <taxon>Chromatiales</taxon>
        <taxon>Chromatiaceae</taxon>
        <taxon>Thiorhodococcus</taxon>
    </lineage>
</organism>
<gene>
    <name evidence="2" type="ORF">G3446_07340</name>
</gene>
<dbReference type="EMBL" id="JAAIJQ010000016">
    <property type="protein sequence ID" value="NEV61704.1"/>
    <property type="molecule type" value="Genomic_DNA"/>
</dbReference>
<keyword evidence="3" id="KW-1185">Reference proteome</keyword>
<reference evidence="2 3" key="1">
    <citation type="submission" date="2020-02" db="EMBL/GenBank/DDBJ databases">
        <title>Genome sequences of Thiorhodococcus mannitoliphagus and Thiorhodococcus minor, purple sulfur photosynthetic bacteria in the gammaproteobacterial family, Chromatiaceae.</title>
        <authorList>
            <person name="Aviles F.A."/>
            <person name="Meyer T.E."/>
            <person name="Kyndt J.A."/>
        </authorList>
    </citation>
    <scope>NUCLEOTIDE SEQUENCE [LARGE SCALE GENOMIC DNA]</scope>
    <source>
        <strain evidence="2 3">DSM 11518</strain>
    </source>
</reference>
<feature type="domain" description="DUF2760" evidence="1">
    <location>
        <begin position="60"/>
        <end position="182"/>
    </location>
</feature>
<dbReference type="RefSeq" id="WP_164452180.1">
    <property type="nucleotide sequence ID" value="NZ_JAAIJQ010000016.1"/>
</dbReference>
<comment type="caution">
    <text evidence="2">The sequence shown here is derived from an EMBL/GenBank/DDBJ whole genome shotgun (WGS) entry which is preliminary data.</text>
</comment>
<sequence>MSSSAPSFFRRASIAFTSFKRIFKDPQLASSVDSLLKAGAAPHTARPAAPAAAPLATAAPDAALLLLGLFQKEGRFVDFLQEDIKGYSDQEVGAAARVVHQGCKQVIADYLEIAPVRDEPEGSRVTLQPGFDAASVRPTGHVVGDPPFTGALVHRGWRVVDTRLPKVTSGHDLKVLAAAEVEL</sequence>
<evidence type="ECO:0000259" key="1">
    <source>
        <dbReference type="Pfam" id="PF10816"/>
    </source>
</evidence>
<proteinExistence type="predicted"/>
<dbReference type="Pfam" id="PF10816">
    <property type="entry name" value="DUF2760"/>
    <property type="match status" value="1"/>
</dbReference>
<protein>
    <submittedName>
        <fullName evidence="2">DUF2760 domain-containing protein</fullName>
    </submittedName>
</protein>
<dbReference type="Proteomes" id="UP000483379">
    <property type="component" value="Unassembled WGS sequence"/>
</dbReference>
<accession>A0A6M0JXB9</accession>
<evidence type="ECO:0000313" key="3">
    <source>
        <dbReference type="Proteomes" id="UP000483379"/>
    </source>
</evidence>
<dbReference type="AlphaFoldDB" id="A0A6M0JXB9"/>